<sequence>MKLFLLFYTFLTISLFGNENRLLFYGNCISCHGELRKPSAPHFSEIKGFYKIKYPKKEDFIKNMAKWVFNPNKETAQLPEAIKKYKLMPYLSIDLDTLIKISTYIYENNDFVTSL</sequence>
<reference evidence="1" key="1">
    <citation type="submission" date="2016-10" db="EMBL/GenBank/DDBJ databases">
        <authorList>
            <person name="de Groot N.N."/>
        </authorList>
    </citation>
    <scope>NUCLEOTIDE SEQUENCE</scope>
</reference>
<name>A0A1W1BJM4_9ZZZZ</name>
<dbReference type="GO" id="GO:0009055">
    <property type="term" value="F:electron transfer activity"/>
    <property type="evidence" value="ECO:0007669"/>
    <property type="project" value="InterPro"/>
</dbReference>
<accession>A0A1W1BJM4</accession>
<dbReference type="GO" id="GO:0020037">
    <property type="term" value="F:heme binding"/>
    <property type="evidence" value="ECO:0007669"/>
    <property type="project" value="InterPro"/>
</dbReference>
<evidence type="ECO:0000313" key="1">
    <source>
        <dbReference type="EMBL" id="SFV53754.1"/>
    </source>
</evidence>
<gene>
    <name evidence="1" type="ORF">MNB_SV-12-10</name>
</gene>
<protein>
    <submittedName>
        <fullName evidence="1">C-type cytochrome, putative</fullName>
    </submittedName>
</protein>
<dbReference type="SUPFAM" id="SSF46626">
    <property type="entry name" value="Cytochrome c"/>
    <property type="match status" value="1"/>
</dbReference>
<dbReference type="EMBL" id="FPHE01000048">
    <property type="protein sequence ID" value="SFV53754.1"/>
    <property type="molecule type" value="Genomic_DNA"/>
</dbReference>
<dbReference type="AlphaFoldDB" id="A0A1W1BJM4"/>
<dbReference type="InterPro" id="IPR036909">
    <property type="entry name" value="Cyt_c-like_dom_sf"/>
</dbReference>
<proteinExistence type="predicted"/>
<organism evidence="1">
    <name type="scientific">hydrothermal vent metagenome</name>
    <dbReference type="NCBI Taxonomy" id="652676"/>
    <lineage>
        <taxon>unclassified sequences</taxon>
        <taxon>metagenomes</taxon>
        <taxon>ecological metagenomes</taxon>
    </lineage>
</organism>
<dbReference type="Gene3D" id="1.10.760.10">
    <property type="entry name" value="Cytochrome c-like domain"/>
    <property type="match status" value="1"/>
</dbReference>